<dbReference type="Proteomes" id="UP000770661">
    <property type="component" value="Unassembled WGS sequence"/>
</dbReference>
<dbReference type="InterPro" id="IPR032675">
    <property type="entry name" value="LRR_dom_sf"/>
</dbReference>
<keyword evidence="1" id="KW-0732">Signal</keyword>
<dbReference type="PANTHER" id="PTHR24373:SF275">
    <property type="entry name" value="TIR DOMAIN-CONTAINING PROTEIN"/>
    <property type="match status" value="1"/>
</dbReference>
<dbReference type="EMBL" id="JACEEZ010000974">
    <property type="protein sequence ID" value="KAG0729661.1"/>
    <property type="molecule type" value="Genomic_DNA"/>
</dbReference>
<evidence type="ECO:0000313" key="3">
    <source>
        <dbReference type="Proteomes" id="UP000770661"/>
    </source>
</evidence>
<dbReference type="PANTHER" id="PTHR24373">
    <property type="entry name" value="SLIT RELATED LEUCINE-RICH REPEAT NEURONAL PROTEIN"/>
    <property type="match status" value="1"/>
</dbReference>
<evidence type="ECO:0000256" key="1">
    <source>
        <dbReference type="ARBA" id="ARBA00022729"/>
    </source>
</evidence>
<organism evidence="2 3">
    <name type="scientific">Chionoecetes opilio</name>
    <name type="common">Atlantic snow crab</name>
    <name type="synonym">Cancer opilio</name>
    <dbReference type="NCBI Taxonomy" id="41210"/>
    <lineage>
        <taxon>Eukaryota</taxon>
        <taxon>Metazoa</taxon>
        <taxon>Ecdysozoa</taxon>
        <taxon>Arthropoda</taxon>
        <taxon>Crustacea</taxon>
        <taxon>Multicrustacea</taxon>
        <taxon>Malacostraca</taxon>
        <taxon>Eumalacostraca</taxon>
        <taxon>Eucarida</taxon>
        <taxon>Decapoda</taxon>
        <taxon>Pleocyemata</taxon>
        <taxon>Brachyura</taxon>
        <taxon>Eubrachyura</taxon>
        <taxon>Majoidea</taxon>
        <taxon>Majidae</taxon>
        <taxon>Chionoecetes</taxon>
    </lineage>
</organism>
<evidence type="ECO:0000313" key="2">
    <source>
        <dbReference type="EMBL" id="KAG0729661.1"/>
    </source>
</evidence>
<keyword evidence="3" id="KW-1185">Reference proteome</keyword>
<dbReference type="InterPro" id="IPR050328">
    <property type="entry name" value="Dev_Immune_Receptor"/>
</dbReference>
<name>A0A8J5D2U6_CHIOP</name>
<gene>
    <name evidence="2" type="primary">egg-6</name>
    <name evidence="2" type="ORF">GWK47_029877</name>
</gene>
<accession>A0A8J5D2U6</accession>
<dbReference type="AlphaFoldDB" id="A0A8J5D2U6"/>
<dbReference type="Gene3D" id="3.80.10.10">
    <property type="entry name" value="Ribonuclease Inhibitor"/>
    <property type="match status" value="2"/>
</dbReference>
<comment type="caution">
    <text evidence="2">The sequence shown here is derived from an EMBL/GenBank/DDBJ whole genome shotgun (WGS) entry which is preliminary data.</text>
</comment>
<dbReference type="SUPFAM" id="SSF52058">
    <property type="entry name" value="L domain-like"/>
    <property type="match status" value="1"/>
</dbReference>
<reference evidence="2" key="1">
    <citation type="submission" date="2020-07" db="EMBL/GenBank/DDBJ databases">
        <title>The High-quality genome of the commercially important snow crab, Chionoecetes opilio.</title>
        <authorList>
            <person name="Jeong J.-H."/>
            <person name="Ryu S."/>
        </authorList>
    </citation>
    <scope>NUCLEOTIDE SEQUENCE</scope>
    <source>
        <strain evidence="2">MADBK_172401_WGS</strain>
        <tissue evidence="2">Digestive gland</tissue>
    </source>
</reference>
<dbReference type="OrthoDB" id="6345835at2759"/>
<proteinExistence type="predicted"/>
<sequence>MTHPYLPLRGRWTWSPIGPVARGRGCPKARLGNMEALEKLQVSGSSLTSLPALPRAPRLIELFLDNNLILSVPPKTFTQLSSLMQLMAGARHHTPRAESPFHTCTSNDGSYAFQYLDLAFNSLHSLRQDSLHLSHDVMVFLDHNVIAYIDERAFSGHLPTLLDVSSNALTGLDQRVFQPILDNIISHQYDSYVDATYNPLQCSSIHWLLGDNMYLYFIALPDLQCRRAH</sequence>
<protein>
    <submittedName>
        <fullName evidence="2">Leucine-rich repeat-containing protein egg-6</fullName>
    </submittedName>
</protein>